<reference evidence="5 6" key="1">
    <citation type="submission" date="2018-05" db="EMBL/GenBank/DDBJ databases">
        <title>Genomic Encyclopedia of Type Strains, Phase IV (KMG-IV): sequencing the most valuable type-strain genomes for metagenomic binning, comparative biology and taxonomic classification.</title>
        <authorList>
            <person name="Goeker M."/>
        </authorList>
    </citation>
    <scope>NUCLEOTIDE SEQUENCE [LARGE SCALE GENOMIC DNA]</scope>
    <source>
        <strain evidence="5 6">DSM 19579</strain>
    </source>
</reference>
<sequence length="115" mass="14002">MMALQHDVIHLIMSWIDENIDKPLKIDDVARRAGYSRWHLQRLFHQETRQTLASYIRDRKLEYAANDLKDPEQSILEISFRYGFDSQQSFTRTFSRKYHMPPGSWRKKYHYHSQE</sequence>
<dbReference type="PANTHER" id="PTHR47504:SF2">
    <property type="entry name" value="REGULATORY PROTEIN SOXS"/>
    <property type="match status" value="1"/>
</dbReference>
<evidence type="ECO:0000313" key="5">
    <source>
        <dbReference type="EMBL" id="PWW11747.1"/>
    </source>
</evidence>
<dbReference type="PRINTS" id="PR00032">
    <property type="entry name" value="HTHARAC"/>
</dbReference>
<accession>A0A317Q6E3</accession>
<dbReference type="InterPro" id="IPR018060">
    <property type="entry name" value="HTH_AraC"/>
</dbReference>
<feature type="domain" description="HTH araC/xylS-type" evidence="4">
    <location>
        <begin position="10"/>
        <end position="108"/>
    </location>
</feature>
<gene>
    <name evidence="5" type="ORF">DES37_102358</name>
</gene>
<protein>
    <submittedName>
        <fullName evidence="5">AraC family transcriptional regulator</fullName>
    </submittedName>
</protein>
<organism evidence="5 6">
    <name type="scientific">Mangrovibacter plantisponsor</name>
    <dbReference type="NCBI Taxonomy" id="451513"/>
    <lineage>
        <taxon>Bacteria</taxon>
        <taxon>Pseudomonadati</taxon>
        <taxon>Pseudomonadota</taxon>
        <taxon>Gammaproteobacteria</taxon>
        <taxon>Enterobacterales</taxon>
        <taxon>Enterobacteriaceae</taxon>
        <taxon>Mangrovibacter</taxon>
    </lineage>
</organism>
<dbReference type="GO" id="GO:0043565">
    <property type="term" value="F:sequence-specific DNA binding"/>
    <property type="evidence" value="ECO:0007669"/>
    <property type="project" value="InterPro"/>
</dbReference>
<dbReference type="SMART" id="SM00342">
    <property type="entry name" value="HTH_ARAC"/>
    <property type="match status" value="1"/>
</dbReference>
<dbReference type="SUPFAM" id="SSF46689">
    <property type="entry name" value="Homeodomain-like"/>
    <property type="match status" value="2"/>
</dbReference>
<name>A0A317Q6E3_9ENTR</name>
<dbReference type="InterPro" id="IPR009057">
    <property type="entry name" value="Homeodomain-like_sf"/>
</dbReference>
<keyword evidence="1" id="KW-0805">Transcription regulation</keyword>
<dbReference type="GO" id="GO:0003700">
    <property type="term" value="F:DNA-binding transcription factor activity"/>
    <property type="evidence" value="ECO:0007669"/>
    <property type="project" value="InterPro"/>
</dbReference>
<evidence type="ECO:0000259" key="4">
    <source>
        <dbReference type="PROSITE" id="PS01124"/>
    </source>
</evidence>
<dbReference type="Pfam" id="PF12833">
    <property type="entry name" value="HTH_18"/>
    <property type="match status" value="1"/>
</dbReference>
<dbReference type="AlphaFoldDB" id="A0A317Q6E3"/>
<dbReference type="Gene3D" id="1.10.10.60">
    <property type="entry name" value="Homeodomain-like"/>
    <property type="match status" value="2"/>
</dbReference>
<dbReference type="PANTHER" id="PTHR47504">
    <property type="entry name" value="RIGHT ORIGIN-BINDING PROTEIN"/>
    <property type="match status" value="1"/>
</dbReference>
<keyword evidence="3" id="KW-0804">Transcription</keyword>
<dbReference type="EMBL" id="QGTS01000002">
    <property type="protein sequence ID" value="PWW11747.1"/>
    <property type="molecule type" value="Genomic_DNA"/>
</dbReference>
<keyword evidence="6" id="KW-1185">Reference proteome</keyword>
<keyword evidence="2" id="KW-0238">DNA-binding</keyword>
<evidence type="ECO:0000256" key="1">
    <source>
        <dbReference type="ARBA" id="ARBA00023015"/>
    </source>
</evidence>
<dbReference type="InterPro" id="IPR020449">
    <property type="entry name" value="Tscrpt_reg_AraC-type_HTH"/>
</dbReference>
<evidence type="ECO:0000313" key="6">
    <source>
        <dbReference type="Proteomes" id="UP000246744"/>
    </source>
</evidence>
<evidence type="ECO:0000256" key="3">
    <source>
        <dbReference type="ARBA" id="ARBA00023163"/>
    </source>
</evidence>
<dbReference type="InterPro" id="IPR050959">
    <property type="entry name" value="MarA-like"/>
</dbReference>
<dbReference type="PROSITE" id="PS01124">
    <property type="entry name" value="HTH_ARAC_FAMILY_2"/>
    <property type="match status" value="1"/>
</dbReference>
<evidence type="ECO:0000256" key="2">
    <source>
        <dbReference type="ARBA" id="ARBA00023125"/>
    </source>
</evidence>
<dbReference type="Proteomes" id="UP000246744">
    <property type="component" value="Unassembled WGS sequence"/>
</dbReference>
<comment type="caution">
    <text evidence="5">The sequence shown here is derived from an EMBL/GenBank/DDBJ whole genome shotgun (WGS) entry which is preliminary data.</text>
</comment>
<proteinExistence type="predicted"/>